<gene>
    <name evidence="1" type="ORF">NCTC12195_00822</name>
</gene>
<evidence type="ECO:0000313" key="1">
    <source>
        <dbReference type="EMBL" id="SUM31412.1"/>
    </source>
</evidence>
<dbReference type="AlphaFoldDB" id="A0A380FB36"/>
<protein>
    <submittedName>
        <fullName evidence="1">Acetyltransferase</fullName>
        <ecNumber evidence="1">2.3.1.-</ecNumber>
    </submittedName>
</protein>
<dbReference type="GO" id="GO:0016746">
    <property type="term" value="F:acyltransferase activity"/>
    <property type="evidence" value="ECO:0007669"/>
    <property type="project" value="UniProtKB-KW"/>
</dbReference>
<proteinExistence type="predicted"/>
<dbReference type="EC" id="2.3.1.-" evidence="1"/>
<dbReference type="EMBL" id="UHDK01000001">
    <property type="protein sequence ID" value="SUM31412.1"/>
    <property type="molecule type" value="Genomic_DNA"/>
</dbReference>
<accession>A0A380FB36</accession>
<name>A0A380FB36_STAGA</name>
<keyword evidence="1" id="KW-0012">Acyltransferase</keyword>
<dbReference type="Gene3D" id="3.40.630.30">
    <property type="match status" value="1"/>
</dbReference>
<dbReference type="Proteomes" id="UP000255277">
    <property type="component" value="Unassembled WGS sequence"/>
</dbReference>
<evidence type="ECO:0000313" key="2">
    <source>
        <dbReference type="Proteomes" id="UP000255277"/>
    </source>
</evidence>
<keyword evidence="1" id="KW-0808">Transferase</keyword>
<dbReference type="SUPFAM" id="SSF55729">
    <property type="entry name" value="Acyl-CoA N-acyltransferases (Nat)"/>
    <property type="match status" value="1"/>
</dbReference>
<reference evidence="1 2" key="1">
    <citation type="submission" date="2018-06" db="EMBL/GenBank/DDBJ databases">
        <authorList>
            <consortium name="Pathogen Informatics"/>
            <person name="Doyle S."/>
        </authorList>
    </citation>
    <scope>NUCLEOTIDE SEQUENCE [LARGE SCALE GENOMIC DNA]</scope>
    <source>
        <strain evidence="1 2">NCTC12195</strain>
    </source>
</reference>
<sequence length="64" mass="7597">MPKCIIEELERYVRSYFPHVKSIYLTVNNDNEIARKLYAACNYEHEGDSLLEGRPVYNMMKKIV</sequence>
<organism evidence="1 2">
    <name type="scientific">Staphylococcus gallinarum</name>
    <dbReference type="NCBI Taxonomy" id="1293"/>
    <lineage>
        <taxon>Bacteria</taxon>
        <taxon>Bacillati</taxon>
        <taxon>Bacillota</taxon>
        <taxon>Bacilli</taxon>
        <taxon>Bacillales</taxon>
        <taxon>Staphylococcaceae</taxon>
        <taxon>Staphylococcus</taxon>
    </lineage>
</organism>
<dbReference type="InterPro" id="IPR016181">
    <property type="entry name" value="Acyl_CoA_acyltransferase"/>
</dbReference>